<protein>
    <submittedName>
        <fullName evidence="2">MgPa adhesin</fullName>
    </submittedName>
</protein>
<feature type="compositionally biased region" description="Basic and acidic residues" evidence="1">
    <location>
        <begin position="82"/>
        <end position="104"/>
    </location>
</feature>
<proteinExistence type="predicted"/>
<evidence type="ECO:0000313" key="2">
    <source>
        <dbReference type="EMBL" id="AFQ04080.1"/>
    </source>
</evidence>
<sequence>MVLEYHKLSKDVVKESLGVEATNSFNPTQRLQKDSPVKDDSKTGEKLQETMSSMSGATSTRDKALKVEVEKVIQTDTLSKNDFAKKPLKHKDNSGTDVKLDSQKDFPQGKVWKPVLTTEQIKDNRGMGAT</sequence>
<accession>A0ABC7ZIN0</accession>
<dbReference type="AlphaFoldDB" id="A0ABC7ZIN0"/>
<feature type="compositionally biased region" description="Polar residues" evidence="1">
    <location>
        <begin position="21"/>
        <end position="30"/>
    </location>
</feature>
<feature type="region of interest" description="Disordered" evidence="1">
    <location>
        <begin position="16"/>
        <end position="62"/>
    </location>
</feature>
<organism evidence="2 3">
    <name type="scientific">Mycoplasmoides genitalium M6320</name>
    <dbReference type="NCBI Taxonomy" id="662945"/>
    <lineage>
        <taxon>Bacteria</taxon>
        <taxon>Bacillati</taxon>
        <taxon>Mycoplasmatota</taxon>
        <taxon>Mycoplasmoidales</taxon>
        <taxon>Mycoplasmoidaceae</taxon>
        <taxon>Mycoplasmoides</taxon>
    </lineage>
</organism>
<name>A0ABC7ZIN0_MYCGT</name>
<dbReference type="KEGG" id="mgx:CM1_01550"/>
<feature type="region of interest" description="Disordered" evidence="1">
    <location>
        <begin position="76"/>
        <end position="107"/>
    </location>
</feature>
<dbReference type="Proteomes" id="UP000005254">
    <property type="component" value="Chromosome"/>
</dbReference>
<evidence type="ECO:0000256" key="1">
    <source>
        <dbReference type="SAM" id="MobiDB-lite"/>
    </source>
</evidence>
<feature type="compositionally biased region" description="Polar residues" evidence="1">
    <location>
        <begin position="49"/>
        <end position="59"/>
    </location>
</feature>
<gene>
    <name evidence="2" type="ORF">CM1_01550</name>
</gene>
<reference evidence="2 3" key="1">
    <citation type="journal article" date="2012" name="J. Bacteriol.">
        <title>Draft Genome Sequences of Four Axenic Mycoplasma genitalium Strains Isolated from Denmark, Japan, and Australia.</title>
        <authorList>
            <person name="McGowin C.L."/>
            <person name="Ma L."/>
            <person name="Jensen J.S."/>
            <person name="Mancuso M.M."/>
            <person name="Hamasuna R."/>
            <person name="Adegboye D."/>
            <person name="Martin D.H."/>
        </authorList>
    </citation>
    <scope>NUCLEOTIDE SEQUENCE [LARGE SCALE GENOMIC DNA]</scope>
    <source>
        <strain evidence="2 3">M6320</strain>
    </source>
</reference>
<feature type="compositionally biased region" description="Basic and acidic residues" evidence="1">
    <location>
        <begin position="31"/>
        <end position="48"/>
    </location>
</feature>
<evidence type="ECO:0000313" key="3">
    <source>
        <dbReference type="Proteomes" id="UP000005254"/>
    </source>
</evidence>
<dbReference type="EMBL" id="CP003772">
    <property type="protein sequence ID" value="AFQ04080.1"/>
    <property type="molecule type" value="Genomic_DNA"/>
</dbReference>